<dbReference type="GO" id="GO:0004497">
    <property type="term" value="F:monooxygenase activity"/>
    <property type="evidence" value="ECO:0007669"/>
    <property type="project" value="UniProtKB-KW"/>
</dbReference>
<dbReference type="Gene3D" id="3.50.50.60">
    <property type="entry name" value="FAD/NAD(P)-binding domain"/>
    <property type="match status" value="1"/>
</dbReference>
<dbReference type="Pfam" id="PF01494">
    <property type="entry name" value="FAD_binding_3"/>
    <property type="match status" value="1"/>
</dbReference>
<dbReference type="Proteomes" id="UP001309876">
    <property type="component" value="Unassembled WGS sequence"/>
</dbReference>
<dbReference type="AlphaFoldDB" id="A0AAN7T3D3"/>
<keyword evidence="5" id="KW-0503">Monooxygenase</keyword>
<dbReference type="InterPro" id="IPR002938">
    <property type="entry name" value="FAD-bd"/>
</dbReference>
<keyword evidence="4" id="KW-0560">Oxidoreductase</keyword>
<keyword evidence="3" id="KW-0274">FAD</keyword>
<evidence type="ECO:0000256" key="4">
    <source>
        <dbReference type="ARBA" id="ARBA00023002"/>
    </source>
</evidence>
<evidence type="ECO:0000256" key="2">
    <source>
        <dbReference type="ARBA" id="ARBA00022630"/>
    </source>
</evidence>
<dbReference type="PRINTS" id="PR00420">
    <property type="entry name" value="RNGMNOXGNASE"/>
</dbReference>
<organism evidence="7 8">
    <name type="scientific">Lithohypha guttulata</name>
    <dbReference type="NCBI Taxonomy" id="1690604"/>
    <lineage>
        <taxon>Eukaryota</taxon>
        <taxon>Fungi</taxon>
        <taxon>Dikarya</taxon>
        <taxon>Ascomycota</taxon>
        <taxon>Pezizomycotina</taxon>
        <taxon>Eurotiomycetes</taxon>
        <taxon>Chaetothyriomycetidae</taxon>
        <taxon>Chaetothyriales</taxon>
        <taxon>Trichomeriaceae</taxon>
        <taxon>Lithohypha</taxon>
    </lineage>
</organism>
<dbReference type="GO" id="GO:0071949">
    <property type="term" value="F:FAD binding"/>
    <property type="evidence" value="ECO:0007669"/>
    <property type="project" value="InterPro"/>
</dbReference>
<proteinExistence type="inferred from homology"/>
<dbReference type="PANTHER" id="PTHR13789">
    <property type="entry name" value="MONOOXYGENASE"/>
    <property type="match status" value="1"/>
</dbReference>
<keyword evidence="2" id="KW-0285">Flavoprotein</keyword>
<comment type="caution">
    <text evidence="7">The sequence shown here is derived from an EMBL/GenBank/DDBJ whole genome shotgun (WGS) entry which is preliminary data.</text>
</comment>
<dbReference type="EMBL" id="JAVRRJ010000002">
    <property type="protein sequence ID" value="KAK5088916.1"/>
    <property type="molecule type" value="Genomic_DNA"/>
</dbReference>
<gene>
    <name evidence="7" type="ORF">LTR05_003139</name>
</gene>
<reference evidence="7 8" key="1">
    <citation type="submission" date="2023-08" db="EMBL/GenBank/DDBJ databases">
        <title>Black Yeasts Isolated from many extreme environments.</title>
        <authorList>
            <person name="Coleine C."/>
            <person name="Stajich J.E."/>
            <person name="Selbmann L."/>
        </authorList>
    </citation>
    <scope>NUCLEOTIDE SEQUENCE [LARGE SCALE GENOMIC DNA]</scope>
    <source>
        <strain evidence="7 8">CCFEE 5910</strain>
    </source>
</reference>
<evidence type="ECO:0000256" key="1">
    <source>
        <dbReference type="ARBA" id="ARBA00007992"/>
    </source>
</evidence>
<evidence type="ECO:0000256" key="5">
    <source>
        <dbReference type="ARBA" id="ARBA00023033"/>
    </source>
</evidence>
<dbReference type="SUPFAM" id="SSF51905">
    <property type="entry name" value="FAD/NAD(P)-binding domain"/>
    <property type="match status" value="1"/>
</dbReference>
<sequence length="414" mass="45964">MKVIIIGGGLSGLSSALALRKYITNHPLEIKVYDKPDHAESSQRRRKLGAGLGLQSNGLRVLDDLNTGLREKVYNAGFPCDHFIWKTSSDFALGREYVDVLPISRPFLVDCLMQCLPEDMIVYKTISRVKARDGARPVVNFEDGSPPEVADLVIGADGVGSIVRTEMFANGEAYDAQYSGMSAVGGVLNLAIPQHLIDDPSMIFVMGSGGNFGYTGLTQSDKNKLLFWSIFKTPLLKRGLDHDYDLLHEELRERHRGWTDPLIDKCIEKAAIDNVYPVFVMPALPYWGKNGCVLVGDAAHALPPRSGQGSSQAFEDGQTLALLVAGYLERHDTTLAIDKSIASLYNLRHARIDTIRTKALAWADPDMPMPQWKLYALYAFIFIMVRVNNLTSHFHSIDKWDARVEVKKHFSGAQ</sequence>
<dbReference type="PANTHER" id="PTHR13789:SF309">
    <property type="entry name" value="PUTATIVE (AFU_ORTHOLOGUE AFUA_6G14510)-RELATED"/>
    <property type="match status" value="1"/>
</dbReference>
<feature type="domain" description="FAD-binding" evidence="6">
    <location>
        <begin position="2"/>
        <end position="328"/>
    </location>
</feature>
<evidence type="ECO:0000259" key="6">
    <source>
        <dbReference type="Pfam" id="PF01494"/>
    </source>
</evidence>
<accession>A0AAN7T3D3</accession>
<comment type="similarity">
    <text evidence="1">Belongs to the paxM FAD-dependent monooxygenase family.</text>
</comment>
<evidence type="ECO:0000313" key="8">
    <source>
        <dbReference type="Proteomes" id="UP001309876"/>
    </source>
</evidence>
<keyword evidence="8" id="KW-1185">Reference proteome</keyword>
<dbReference type="InterPro" id="IPR036188">
    <property type="entry name" value="FAD/NAD-bd_sf"/>
</dbReference>
<dbReference type="InterPro" id="IPR050493">
    <property type="entry name" value="FAD-dep_Monooxygenase_BioMet"/>
</dbReference>
<protein>
    <recommendedName>
        <fullName evidence="6">FAD-binding domain-containing protein</fullName>
    </recommendedName>
</protein>
<evidence type="ECO:0000313" key="7">
    <source>
        <dbReference type="EMBL" id="KAK5088916.1"/>
    </source>
</evidence>
<name>A0AAN7T3D3_9EURO</name>
<evidence type="ECO:0000256" key="3">
    <source>
        <dbReference type="ARBA" id="ARBA00022827"/>
    </source>
</evidence>